<evidence type="ECO:0000256" key="3">
    <source>
        <dbReference type="ARBA" id="ARBA00022989"/>
    </source>
</evidence>
<feature type="transmembrane region" description="Helical" evidence="5">
    <location>
        <begin position="7"/>
        <end position="28"/>
    </location>
</feature>
<dbReference type="PROSITE" id="PS50928">
    <property type="entry name" value="ABC_TM1"/>
    <property type="match status" value="1"/>
</dbReference>
<dbReference type="Gene3D" id="1.10.3720.10">
    <property type="entry name" value="MetI-like"/>
    <property type="match status" value="1"/>
</dbReference>
<evidence type="ECO:0000256" key="1">
    <source>
        <dbReference type="ARBA" id="ARBA00004141"/>
    </source>
</evidence>
<evidence type="ECO:0000313" key="7">
    <source>
        <dbReference type="EMBL" id="ASJ15297.1"/>
    </source>
</evidence>
<feature type="transmembrane region" description="Helical" evidence="5">
    <location>
        <begin position="253"/>
        <end position="278"/>
    </location>
</feature>
<dbReference type="KEGG" id="trl:A3L10_09210"/>
<evidence type="ECO:0000259" key="6">
    <source>
        <dbReference type="PROSITE" id="PS50928"/>
    </source>
</evidence>
<dbReference type="SUPFAM" id="SSF161098">
    <property type="entry name" value="MetI-like"/>
    <property type="match status" value="1"/>
</dbReference>
<evidence type="ECO:0000256" key="5">
    <source>
        <dbReference type="RuleBase" id="RU363032"/>
    </source>
</evidence>
<dbReference type="OrthoDB" id="312811at2157"/>
<dbReference type="GO" id="GO:0005886">
    <property type="term" value="C:plasma membrane"/>
    <property type="evidence" value="ECO:0007669"/>
    <property type="project" value="UniProtKB-SubCell"/>
</dbReference>
<evidence type="ECO:0000256" key="4">
    <source>
        <dbReference type="ARBA" id="ARBA00023136"/>
    </source>
</evidence>
<name>A0A2Z2N2R1_9EURY</name>
<keyword evidence="2 5" id="KW-0812">Transmembrane</keyword>
<dbReference type="Pfam" id="PF00528">
    <property type="entry name" value="BPD_transp_1"/>
    <property type="match status" value="1"/>
</dbReference>
<comment type="similarity">
    <text evidence="5">Belongs to the binding-protein-dependent transport system permease family.</text>
</comment>
<protein>
    <submittedName>
        <fullName evidence="7">Peptide ABC transporter permease</fullName>
    </submittedName>
</protein>
<dbReference type="GeneID" id="33329025"/>
<dbReference type="PANTHER" id="PTHR43839">
    <property type="entry name" value="OPPC IN A BINDING PROTEIN-DEPENDENT TRANSPORT SYSTEM"/>
    <property type="match status" value="1"/>
</dbReference>
<accession>A0A2Z2N2R1</accession>
<gene>
    <name evidence="7" type="ORF">A3L10_09210</name>
</gene>
<feature type="transmembrane region" description="Helical" evidence="5">
    <location>
        <begin position="223"/>
        <end position="246"/>
    </location>
</feature>
<sequence>MLRERSVLLSAIIVITLVLMSIVAPTLVNPDDIYNWDNTLYWRLNPKNVPPEWFGRLTGLPKTEWLHGRAENGSYVFPYNFHYDTAPQDIIVMTDSFETYRVSIVSPDGEEYVLWDSPIPNELNLGKSGALIEIAHEKCSPDINAGDIIFKNALNAVFSKPKEDCITNPDTLKGTYAIVVTPKSGSSKMPKVYILGKSYGVMGTDNVGRDLWAGFLWGMRETIVISVVGAFVAIGLALVFGTLSVISSKLGVLFDLVSQIITVIPLLPAAIGLIIIASDIEDNTYAIFTDPLLLAIILGVLSVGEVSRNVRSMVEEELRKEYVESAKVVGGNALWILRKHISKVLVPYSLYQLALAVPGIIALITLLGFFNVVPGFNWGTLMSQSIRENTAYRVSWWHILPVGVALALLAIAFVSIARDIERRFLER</sequence>
<keyword evidence="4 5" id="KW-0472">Membrane</keyword>
<feature type="transmembrane region" description="Helical" evidence="5">
    <location>
        <begin position="348"/>
        <end position="376"/>
    </location>
</feature>
<evidence type="ECO:0000313" key="8">
    <source>
        <dbReference type="Proteomes" id="UP000250085"/>
    </source>
</evidence>
<comment type="subcellular location">
    <subcellularLocation>
        <location evidence="5">Cell membrane</location>
        <topology evidence="5">Multi-pass membrane protein</topology>
    </subcellularLocation>
    <subcellularLocation>
        <location evidence="1">Membrane</location>
        <topology evidence="1">Multi-pass membrane protein</topology>
    </subcellularLocation>
</comment>
<dbReference type="InterPro" id="IPR000515">
    <property type="entry name" value="MetI-like"/>
</dbReference>
<feature type="transmembrane region" description="Helical" evidence="5">
    <location>
        <begin position="284"/>
        <end position="303"/>
    </location>
</feature>
<dbReference type="EMBL" id="CP015106">
    <property type="protein sequence ID" value="ASJ15297.1"/>
    <property type="molecule type" value="Genomic_DNA"/>
</dbReference>
<feature type="domain" description="ABC transmembrane type-1" evidence="6">
    <location>
        <begin position="219"/>
        <end position="417"/>
    </location>
</feature>
<reference evidence="7 8" key="1">
    <citation type="submission" date="2016-04" db="EMBL/GenBank/DDBJ databases">
        <title>Complete genome sequence of Thermococcus radiotolerans type strain EJ2.</title>
        <authorList>
            <person name="Oger P.M."/>
        </authorList>
    </citation>
    <scope>NUCLEOTIDE SEQUENCE [LARGE SCALE GENOMIC DNA]</scope>
    <source>
        <strain evidence="7 8">EJ2</strain>
    </source>
</reference>
<dbReference type="AlphaFoldDB" id="A0A2Z2N2R1"/>
<dbReference type="CDD" id="cd06261">
    <property type="entry name" value="TM_PBP2"/>
    <property type="match status" value="1"/>
</dbReference>
<dbReference type="Proteomes" id="UP000250085">
    <property type="component" value="Chromosome"/>
</dbReference>
<keyword evidence="5" id="KW-0813">Transport</keyword>
<dbReference type="RefSeq" id="WP_088867334.1">
    <property type="nucleotide sequence ID" value="NZ_CP015106.1"/>
</dbReference>
<dbReference type="InterPro" id="IPR035906">
    <property type="entry name" value="MetI-like_sf"/>
</dbReference>
<proteinExistence type="inferred from homology"/>
<keyword evidence="8" id="KW-1185">Reference proteome</keyword>
<feature type="transmembrane region" description="Helical" evidence="5">
    <location>
        <begin position="396"/>
        <end position="417"/>
    </location>
</feature>
<keyword evidence="3 5" id="KW-1133">Transmembrane helix</keyword>
<dbReference type="GO" id="GO:0055085">
    <property type="term" value="P:transmembrane transport"/>
    <property type="evidence" value="ECO:0007669"/>
    <property type="project" value="InterPro"/>
</dbReference>
<evidence type="ECO:0000256" key="2">
    <source>
        <dbReference type="ARBA" id="ARBA00022692"/>
    </source>
</evidence>
<dbReference type="PANTHER" id="PTHR43839:SF1">
    <property type="entry name" value="OPPC IN A BINDING PROTEIN-DEPENDENT TRANSPORT SYSTEM"/>
    <property type="match status" value="1"/>
</dbReference>
<organism evidence="7 8">
    <name type="scientific">Thermococcus radiotolerans</name>
    <dbReference type="NCBI Taxonomy" id="187880"/>
    <lineage>
        <taxon>Archaea</taxon>
        <taxon>Methanobacteriati</taxon>
        <taxon>Methanobacteriota</taxon>
        <taxon>Thermococci</taxon>
        <taxon>Thermococcales</taxon>
        <taxon>Thermococcaceae</taxon>
        <taxon>Thermococcus</taxon>
    </lineage>
</organism>